<evidence type="ECO:0000313" key="2">
    <source>
        <dbReference type="EMBL" id="NYZ19736.1"/>
    </source>
</evidence>
<keyword evidence="1" id="KW-0732">Signal</keyword>
<evidence type="ECO:0000256" key="1">
    <source>
        <dbReference type="SAM" id="SignalP"/>
    </source>
</evidence>
<feature type="signal peptide" evidence="1">
    <location>
        <begin position="1"/>
        <end position="27"/>
    </location>
</feature>
<protein>
    <submittedName>
        <fullName evidence="2">Uncharacterized protein</fullName>
    </submittedName>
</protein>
<sequence length="201" mass="21546">MGYGMRASVVLALAGLLLPAAAGVATAADRQRVDIHVVANHAKASGQPWDGPGAVIIGPFLPDAGGPPDMVACVFGARGLERCLTHPRDPNRSACHDSADCDWNDVDVPTSVFGIAVIDLDMSQHDFVDAVVLVERAELKRSPEADRIEAAMRDFIAVRAPAVTPGEQARRDRPFQRITLSVCESAPCDLRQSRILVERTD</sequence>
<dbReference type="RefSeq" id="WP_180281505.1">
    <property type="nucleotide sequence ID" value="NZ_JABFDB010000004.1"/>
</dbReference>
<dbReference type="Proteomes" id="UP000584642">
    <property type="component" value="Unassembled WGS sequence"/>
</dbReference>
<feature type="chain" id="PRO_5045736280" evidence="1">
    <location>
        <begin position="28"/>
        <end position="201"/>
    </location>
</feature>
<keyword evidence="3" id="KW-1185">Reference proteome</keyword>
<reference evidence="2 3" key="1">
    <citation type="submission" date="2020-05" db="EMBL/GenBank/DDBJ databases">
        <title>Azospirillum oleiclasticum sp. nov, a nitrogen-fixing and heavy crude oil-emulsifying bacterium isolated from the crude oil of Yumen Oilfield.</title>
        <authorList>
            <person name="Wu D."/>
            <person name="Cai M."/>
            <person name="Zhang X."/>
        </authorList>
    </citation>
    <scope>NUCLEOTIDE SEQUENCE [LARGE SCALE GENOMIC DNA]</scope>
    <source>
        <strain evidence="2 3">ROY-1-1-2</strain>
    </source>
</reference>
<name>A0ABX2T619_9PROT</name>
<comment type="caution">
    <text evidence="2">The sequence shown here is derived from an EMBL/GenBank/DDBJ whole genome shotgun (WGS) entry which is preliminary data.</text>
</comment>
<accession>A0ABX2T619</accession>
<evidence type="ECO:0000313" key="3">
    <source>
        <dbReference type="Proteomes" id="UP000584642"/>
    </source>
</evidence>
<organism evidence="2 3">
    <name type="scientific">Azospirillum oleiclasticum</name>
    <dbReference type="NCBI Taxonomy" id="2735135"/>
    <lineage>
        <taxon>Bacteria</taxon>
        <taxon>Pseudomonadati</taxon>
        <taxon>Pseudomonadota</taxon>
        <taxon>Alphaproteobacteria</taxon>
        <taxon>Rhodospirillales</taxon>
        <taxon>Azospirillaceae</taxon>
        <taxon>Azospirillum</taxon>
    </lineage>
</organism>
<dbReference type="EMBL" id="JABFDB010000004">
    <property type="protein sequence ID" value="NYZ19736.1"/>
    <property type="molecule type" value="Genomic_DNA"/>
</dbReference>
<gene>
    <name evidence="2" type="ORF">HND93_08435</name>
</gene>
<proteinExistence type="predicted"/>